<feature type="region of interest" description="Disordered" evidence="6">
    <location>
        <begin position="681"/>
        <end position="702"/>
    </location>
</feature>
<evidence type="ECO:0000256" key="1">
    <source>
        <dbReference type="ARBA" id="ARBA00022723"/>
    </source>
</evidence>
<dbReference type="OrthoDB" id="3247158at2759"/>
<accession>A0A8J5V9L2</accession>
<keyword evidence="4 5" id="KW-0862">Zinc</keyword>
<evidence type="ECO:0000256" key="6">
    <source>
        <dbReference type="SAM" id="MobiDB-lite"/>
    </source>
</evidence>
<gene>
    <name evidence="8" type="ORF">G9C98_005668</name>
</gene>
<reference evidence="8" key="1">
    <citation type="submission" date="2020-03" db="EMBL/GenBank/DDBJ databases">
        <authorList>
            <person name="Chebbi M.A."/>
            <person name="Drezen J.M."/>
        </authorList>
    </citation>
    <scope>NUCLEOTIDE SEQUENCE</scope>
    <source>
        <tissue evidence="8">Whole body</tissue>
    </source>
</reference>
<dbReference type="PANTHER" id="PTHR46156:SF1">
    <property type="entry name" value="ZINC FINGER CCCH DOMAIN-CONTAINING PROTEIN 3"/>
    <property type="match status" value="1"/>
</dbReference>
<dbReference type="SMART" id="SM00356">
    <property type="entry name" value="ZnF_C3H1"/>
    <property type="match status" value="5"/>
</dbReference>
<organism evidence="8 9">
    <name type="scientific">Cotesia typhae</name>
    <dbReference type="NCBI Taxonomy" id="2053667"/>
    <lineage>
        <taxon>Eukaryota</taxon>
        <taxon>Metazoa</taxon>
        <taxon>Ecdysozoa</taxon>
        <taxon>Arthropoda</taxon>
        <taxon>Hexapoda</taxon>
        <taxon>Insecta</taxon>
        <taxon>Pterygota</taxon>
        <taxon>Neoptera</taxon>
        <taxon>Endopterygota</taxon>
        <taxon>Hymenoptera</taxon>
        <taxon>Apocrita</taxon>
        <taxon>Ichneumonoidea</taxon>
        <taxon>Braconidae</taxon>
        <taxon>Microgastrinae</taxon>
        <taxon>Cotesia</taxon>
    </lineage>
</organism>
<dbReference type="GO" id="GO:0005634">
    <property type="term" value="C:nucleus"/>
    <property type="evidence" value="ECO:0007669"/>
    <property type="project" value="TreeGrafter"/>
</dbReference>
<evidence type="ECO:0000256" key="5">
    <source>
        <dbReference type="PROSITE-ProRule" id="PRU00723"/>
    </source>
</evidence>
<feature type="zinc finger region" description="C3H1-type" evidence="5">
    <location>
        <begin position="484"/>
        <end position="510"/>
    </location>
</feature>
<feature type="zinc finger region" description="C3H1-type" evidence="5">
    <location>
        <begin position="511"/>
        <end position="537"/>
    </location>
</feature>
<feature type="domain" description="C3H1-type" evidence="7">
    <location>
        <begin position="511"/>
        <end position="537"/>
    </location>
</feature>
<protein>
    <recommendedName>
        <fullName evidence="7">C3H1-type domain-containing protein</fullName>
    </recommendedName>
</protein>
<keyword evidence="9" id="KW-1185">Reference proteome</keyword>
<comment type="caution">
    <text evidence="8">The sequence shown here is derived from an EMBL/GenBank/DDBJ whole genome shotgun (WGS) entry which is preliminary data.</text>
</comment>
<proteinExistence type="predicted"/>
<feature type="zinc finger region" description="C3H1-type" evidence="5">
    <location>
        <begin position="538"/>
        <end position="565"/>
    </location>
</feature>
<name>A0A8J5V9L2_9HYME</name>
<dbReference type="EMBL" id="JAAOIC020000047">
    <property type="protein sequence ID" value="KAG8037458.1"/>
    <property type="molecule type" value="Genomic_DNA"/>
</dbReference>
<dbReference type="FunFam" id="4.10.1000.10:FF:000022">
    <property type="entry name" value="Zinc finger CCCH domain-containing protein 7"/>
    <property type="match status" value="1"/>
</dbReference>
<sequence length="716" mass="80694">MPSEVNKPCIYINPSFNIPQKNNIHINPNVQLNVAIHVNPKMVNALSATQLSKLNQQKTYNQQQTQQTIGQSSYIKSVPNLSSSGSKLNVQKSVYINPKLMQQLNPVPDVQKPPITPISSKFVSKRTLVSKNKIINSHTIVNYENNRNVLVNNANKRVFINSSNKSLNNINNKSWKNTNKSINNLTTKSITIKKSSPSLVSISKRKLIRIKPATKLSLNNSHVLKKSPVLLKKSPMKLYSSEGVSRTILCSPITKSFKLNNLESTKKITSPGTKSLKLNNSNKYKKINVRSVASTSTIRVKSAIGSSSGNKYKIDRTKTEKKKTTVRKSRVVRCKPRVLFFRSTNTNLIKIDGVMYKSSKSQLVKSSASSQSTISKKFNTVNFNRNRLNNSRSKNIYRQIKSNSKIVNLKSISTKVIFNKDSATTTTLLQRSNYKHFLSNRAKQKSIQILRHKMSKNNQPCLLFQRFGFCAKFNEGTCSKVHDKKQVALCKNFLQGNCLVDNCRLSHDVGPEKMPTCKYFLDGCCVRDSCQYLHVKVSANTPICIPFLQGYCEKGDKCKQRHTNICPEFEKTEKCSKGKKCPYPHKSSTSAQKQKIYNKKKCKATITFSTQTGVDNEKSDVYSSFNLLPIHDDNKKRYYDNDDCLDEILAAKRIKINTMKSVMSGSEQNHPSVALDSSVVTDNNAHQQSDKSSQPDSQNLQFKRPLIGPLPAYIPI</sequence>
<dbReference type="InterPro" id="IPR000571">
    <property type="entry name" value="Znf_CCCH"/>
</dbReference>
<feature type="domain" description="C3H1-type" evidence="7">
    <location>
        <begin position="538"/>
        <end position="565"/>
    </location>
</feature>
<dbReference type="PROSITE" id="PS50103">
    <property type="entry name" value="ZF_C3H1"/>
    <property type="match status" value="3"/>
</dbReference>
<evidence type="ECO:0000256" key="3">
    <source>
        <dbReference type="ARBA" id="ARBA00022771"/>
    </source>
</evidence>
<dbReference type="Proteomes" id="UP000729913">
    <property type="component" value="Unassembled WGS sequence"/>
</dbReference>
<keyword evidence="1 5" id="KW-0479">Metal-binding</keyword>
<evidence type="ECO:0000259" key="7">
    <source>
        <dbReference type="PROSITE" id="PS50103"/>
    </source>
</evidence>
<dbReference type="AlphaFoldDB" id="A0A8J5V9L2"/>
<keyword evidence="2" id="KW-0677">Repeat</keyword>
<evidence type="ECO:0000313" key="8">
    <source>
        <dbReference type="EMBL" id="KAG8037458.1"/>
    </source>
</evidence>
<evidence type="ECO:0000313" key="9">
    <source>
        <dbReference type="Proteomes" id="UP000729913"/>
    </source>
</evidence>
<feature type="domain" description="C3H1-type" evidence="7">
    <location>
        <begin position="484"/>
        <end position="510"/>
    </location>
</feature>
<dbReference type="PANTHER" id="PTHR46156">
    <property type="entry name" value="CCCH ZINGC FINGER"/>
    <property type="match status" value="1"/>
</dbReference>
<keyword evidence="3 5" id="KW-0863">Zinc-finger</keyword>
<evidence type="ECO:0000256" key="4">
    <source>
        <dbReference type="ARBA" id="ARBA00022833"/>
    </source>
</evidence>
<reference evidence="8" key="2">
    <citation type="submission" date="2021-04" db="EMBL/GenBank/DDBJ databases">
        <title>Genome-wide patterns of bracovirus chromosomal integration into multiple host tissues during parasitism.</title>
        <authorList>
            <person name="Chebbi M.A.C."/>
        </authorList>
    </citation>
    <scope>NUCLEOTIDE SEQUENCE</scope>
    <source>
        <tissue evidence="8">Whole body</tissue>
    </source>
</reference>
<dbReference type="GO" id="GO:0008270">
    <property type="term" value="F:zinc ion binding"/>
    <property type="evidence" value="ECO:0007669"/>
    <property type="project" value="UniProtKB-KW"/>
</dbReference>
<evidence type="ECO:0000256" key="2">
    <source>
        <dbReference type="ARBA" id="ARBA00022737"/>
    </source>
</evidence>